<dbReference type="RefSeq" id="WP_344187708.1">
    <property type="nucleotide sequence ID" value="NZ_BAAAND010000001.1"/>
</dbReference>
<evidence type="ECO:0000259" key="2">
    <source>
        <dbReference type="Pfam" id="PF03364"/>
    </source>
</evidence>
<organism evidence="3 4">
    <name type="scientific">Kribbella karoonensis</name>
    <dbReference type="NCBI Taxonomy" id="324851"/>
    <lineage>
        <taxon>Bacteria</taxon>
        <taxon>Bacillati</taxon>
        <taxon>Actinomycetota</taxon>
        <taxon>Actinomycetes</taxon>
        <taxon>Propionibacteriales</taxon>
        <taxon>Kribbellaceae</taxon>
        <taxon>Kribbella</taxon>
    </lineage>
</organism>
<dbReference type="Gene3D" id="3.30.530.20">
    <property type="match status" value="1"/>
</dbReference>
<keyword evidence="4" id="KW-1185">Reference proteome</keyword>
<dbReference type="Proteomes" id="UP001500190">
    <property type="component" value="Unassembled WGS sequence"/>
</dbReference>
<protein>
    <recommendedName>
        <fullName evidence="2">Coenzyme Q-binding protein COQ10 START domain-containing protein</fullName>
    </recommendedName>
</protein>
<feature type="domain" description="Coenzyme Q-binding protein COQ10 START" evidence="2">
    <location>
        <begin position="139"/>
        <end position="259"/>
    </location>
</feature>
<sequence length="403" mass="44647">MAEQNTRSGRGGADRSGSSRNGGGGLEVASLLEELPVDRLKGELQDALSAVVERTIEAATGKVGDLTERLTDVADGGSLRESFGGGSEGESGGGLKGSMVAGAVKGGLENVKDKLTGGSSGNGAGKATKATNIIEQIDVGVPLDVAYDQWTQFQDFPDFMKKVESVEQESDEKLTWRAKIVWSHRTWEATILDQVPDERIVWRSNGQKGHVDGAVTFHELAPNLTRILVVLEYYPQGLFERVGNIWRAQGRRARAELKHFRRHVMTRTILAPDELEGWRGEIHDSQVVRGHDEPEPDNEDDADDQYDEDEDDADDQYDDEGDEGDADEYDEGDGDEDEDEYGDDEYDEEDEEDGEDGDEDEPDEGWDEDEDGDAGDLDEEYDEYDDEDEDEGDERERRGRRAS</sequence>
<evidence type="ECO:0000256" key="1">
    <source>
        <dbReference type="SAM" id="MobiDB-lite"/>
    </source>
</evidence>
<gene>
    <name evidence="3" type="ORF">GCM10009742_05230</name>
</gene>
<dbReference type="SUPFAM" id="SSF55961">
    <property type="entry name" value="Bet v1-like"/>
    <property type="match status" value="1"/>
</dbReference>
<feature type="region of interest" description="Disordered" evidence="1">
    <location>
        <begin position="285"/>
        <end position="403"/>
    </location>
</feature>
<evidence type="ECO:0000313" key="3">
    <source>
        <dbReference type="EMBL" id="GAA1566701.1"/>
    </source>
</evidence>
<dbReference type="PANTHER" id="PTHR33824:SF7">
    <property type="entry name" value="POLYKETIDE CYCLASE_DEHYDRASE AND LIPID TRANSPORT SUPERFAMILY PROTEIN"/>
    <property type="match status" value="1"/>
</dbReference>
<feature type="region of interest" description="Disordered" evidence="1">
    <location>
        <begin position="1"/>
        <end position="27"/>
    </location>
</feature>
<dbReference type="InterPro" id="IPR005031">
    <property type="entry name" value="COQ10_START"/>
</dbReference>
<dbReference type="InterPro" id="IPR023393">
    <property type="entry name" value="START-like_dom_sf"/>
</dbReference>
<dbReference type="PANTHER" id="PTHR33824">
    <property type="entry name" value="POLYKETIDE CYCLASE/DEHYDRASE AND LIPID TRANSPORT SUPERFAMILY PROTEIN"/>
    <property type="match status" value="1"/>
</dbReference>
<dbReference type="EMBL" id="BAAAND010000001">
    <property type="protein sequence ID" value="GAA1566701.1"/>
    <property type="molecule type" value="Genomic_DNA"/>
</dbReference>
<feature type="compositionally biased region" description="Acidic residues" evidence="1">
    <location>
        <begin position="294"/>
        <end position="393"/>
    </location>
</feature>
<accession>A0ABP4NS45</accession>
<feature type="region of interest" description="Disordered" evidence="1">
    <location>
        <begin position="76"/>
        <end position="98"/>
    </location>
</feature>
<feature type="compositionally biased region" description="Gly residues" evidence="1">
    <location>
        <begin position="83"/>
        <end position="96"/>
    </location>
</feature>
<evidence type="ECO:0000313" key="4">
    <source>
        <dbReference type="Proteomes" id="UP001500190"/>
    </source>
</evidence>
<dbReference type="CDD" id="cd07817">
    <property type="entry name" value="SRPBCC_8"/>
    <property type="match status" value="1"/>
</dbReference>
<reference evidence="4" key="1">
    <citation type="journal article" date="2019" name="Int. J. Syst. Evol. Microbiol.">
        <title>The Global Catalogue of Microorganisms (GCM) 10K type strain sequencing project: providing services to taxonomists for standard genome sequencing and annotation.</title>
        <authorList>
            <consortium name="The Broad Institute Genomics Platform"/>
            <consortium name="The Broad Institute Genome Sequencing Center for Infectious Disease"/>
            <person name="Wu L."/>
            <person name="Ma J."/>
        </authorList>
    </citation>
    <scope>NUCLEOTIDE SEQUENCE [LARGE SCALE GENOMIC DNA]</scope>
    <source>
        <strain evidence="4">JCM 14304</strain>
    </source>
</reference>
<comment type="caution">
    <text evidence="3">The sequence shown here is derived from an EMBL/GenBank/DDBJ whole genome shotgun (WGS) entry which is preliminary data.</text>
</comment>
<proteinExistence type="predicted"/>
<name>A0ABP4NS45_9ACTN</name>
<dbReference type="Pfam" id="PF03364">
    <property type="entry name" value="Polyketide_cyc"/>
    <property type="match status" value="1"/>
</dbReference>
<dbReference type="InterPro" id="IPR047137">
    <property type="entry name" value="ORF3"/>
</dbReference>